<sequence>MNKKALTYIIPLLVLVPAGLLVYNLMTQKNEPAQVAITNIDTEKPNGDDAMMLKETPELTLDDLGVFNADVPASANRYVVSSGSATFVAQKRFLQKEDDEVVGTTEDVKGAGWFDAATGDSYFKTEVGLAKIPTDSPNRDADIQKTLFAVKIASFEFDSTGVEGTLEEGLVDTNVTGTLTINDTPQQVTFAVTGELTNETFTAEGTTTIKISDFGLTVPSLANVYTVDDEVEITFEVTANRVEATAESTTEDAMMLKDEDPAATDLDVLDEE</sequence>
<feature type="transmembrane region" description="Helical" evidence="2">
    <location>
        <begin position="6"/>
        <end position="26"/>
    </location>
</feature>
<evidence type="ECO:0000313" key="5">
    <source>
        <dbReference type="Proteomes" id="UP000740557"/>
    </source>
</evidence>
<reference evidence="4" key="2">
    <citation type="journal article" date="2021" name="Microbiome">
        <title>Successional dynamics and alternative stable states in a saline activated sludge microbial community over 9 years.</title>
        <authorList>
            <person name="Wang Y."/>
            <person name="Ye J."/>
            <person name="Ju F."/>
            <person name="Liu L."/>
            <person name="Boyd J.A."/>
            <person name="Deng Y."/>
            <person name="Parks D.H."/>
            <person name="Jiang X."/>
            <person name="Yin X."/>
            <person name="Woodcroft B.J."/>
            <person name="Tyson G.W."/>
            <person name="Hugenholtz P."/>
            <person name="Polz M.F."/>
            <person name="Zhang T."/>
        </authorList>
    </citation>
    <scope>NUCLEOTIDE SEQUENCE</scope>
    <source>
        <strain evidence="4">HKST-UBA79</strain>
    </source>
</reference>
<dbReference type="AlphaFoldDB" id="A0A955ECQ9"/>
<dbReference type="Pfam" id="PF04264">
    <property type="entry name" value="YceI"/>
    <property type="match status" value="1"/>
</dbReference>
<proteinExistence type="predicted"/>
<evidence type="ECO:0000256" key="1">
    <source>
        <dbReference type="SAM" id="MobiDB-lite"/>
    </source>
</evidence>
<dbReference type="InterPro" id="IPR007372">
    <property type="entry name" value="Lipid/polyisoprenoid-bd_YceI"/>
</dbReference>
<name>A0A955ECQ9_UNCKA</name>
<comment type="caution">
    <text evidence="4">The sequence shown here is derived from an EMBL/GenBank/DDBJ whole genome shotgun (WGS) entry which is preliminary data.</text>
</comment>
<dbReference type="PANTHER" id="PTHR34406">
    <property type="entry name" value="PROTEIN YCEI"/>
    <property type="match status" value="1"/>
</dbReference>
<dbReference type="EMBL" id="JAGQNX010000064">
    <property type="protein sequence ID" value="MCA9308310.1"/>
    <property type="molecule type" value="Genomic_DNA"/>
</dbReference>
<feature type="domain" description="Lipid/polyisoprenoid-binding YceI-like" evidence="3">
    <location>
        <begin position="77"/>
        <end position="240"/>
    </location>
</feature>
<organism evidence="4 5">
    <name type="scientific">candidate division WWE3 bacterium</name>
    <dbReference type="NCBI Taxonomy" id="2053526"/>
    <lineage>
        <taxon>Bacteria</taxon>
        <taxon>Katanobacteria</taxon>
    </lineage>
</organism>
<dbReference type="Gene3D" id="2.40.128.110">
    <property type="entry name" value="Lipid/polyisoprenoid-binding, YceI-like"/>
    <property type="match status" value="1"/>
</dbReference>
<dbReference type="SMART" id="SM00867">
    <property type="entry name" value="YceI"/>
    <property type="match status" value="1"/>
</dbReference>
<dbReference type="InterPro" id="IPR036761">
    <property type="entry name" value="TTHA0802/YceI-like_sf"/>
</dbReference>
<evidence type="ECO:0000259" key="3">
    <source>
        <dbReference type="SMART" id="SM00867"/>
    </source>
</evidence>
<keyword evidence="2" id="KW-0472">Membrane</keyword>
<reference evidence="4" key="1">
    <citation type="submission" date="2020-04" db="EMBL/GenBank/DDBJ databases">
        <authorList>
            <person name="Zhang T."/>
        </authorList>
    </citation>
    <scope>NUCLEOTIDE SEQUENCE</scope>
    <source>
        <strain evidence="4">HKST-UBA79</strain>
    </source>
</reference>
<keyword evidence="2" id="KW-1133">Transmembrane helix</keyword>
<feature type="region of interest" description="Disordered" evidence="1">
    <location>
        <begin position="248"/>
        <end position="272"/>
    </location>
</feature>
<evidence type="ECO:0000256" key="2">
    <source>
        <dbReference type="SAM" id="Phobius"/>
    </source>
</evidence>
<gene>
    <name evidence="4" type="ORF">KC980_02245</name>
</gene>
<accession>A0A955ECQ9</accession>
<protein>
    <submittedName>
        <fullName evidence="4">YceI family protein</fullName>
    </submittedName>
</protein>
<evidence type="ECO:0000313" key="4">
    <source>
        <dbReference type="EMBL" id="MCA9308310.1"/>
    </source>
</evidence>
<keyword evidence="2" id="KW-0812">Transmembrane</keyword>
<dbReference type="PANTHER" id="PTHR34406:SF1">
    <property type="entry name" value="PROTEIN YCEI"/>
    <property type="match status" value="1"/>
</dbReference>
<dbReference type="SUPFAM" id="SSF101874">
    <property type="entry name" value="YceI-like"/>
    <property type="match status" value="1"/>
</dbReference>
<dbReference type="Proteomes" id="UP000740557">
    <property type="component" value="Unassembled WGS sequence"/>
</dbReference>